<evidence type="ECO:0000256" key="1">
    <source>
        <dbReference type="ARBA" id="ARBA00022679"/>
    </source>
</evidence>
<dbReference type="STRING" id="1121290.CLAOCE_01670"/>
<dbReference type="PATRIC" id="fig|1121290.3.peg.170"/>
<dbReference type="EC" id="2.5.1.54" evidence="3"/>
<dbReference type="NCBIfam" id="NF006421">
    <property type="entry name" value="PRK08673.1"/>
    <property type="match status" value="1"/>
</dbReference>
<dbReference type="InterPro" id="IPR052899">
    <property type="entry name" value="Class-I_DAHP_synthase"/>
</dbReference>
<comment type="caution">
    <text evidence="3">The sequence shown here is derived from an EMBL/GenBank/DDBJ whole genome shotgun (WGS) entry which is preliminary data.</text>
</comment>
<reference evidence="3 4" key="1">
    <citation type="submission" date="2016-06" db="EMBL/GenBank/DDBJ databases">
        <title>Genome sequence of Clostridium acetireducens DSM 10703.</title>
        <authorList>
            <person name="Poehlein A."/>
            <person name="Fluechter S."/>
            <person name="Duerre P."/>
            <person name="Daniel R."/>
        </authorList>
    </citation>
    <scope>NUCLEOTIDE SEQUENCE [LARGE SCALE GENOMIC DNA]</scope>
    <source>
        <strain evidence="3 4">DSM 10703</strain>
    </source>
</reference>
<evidence type="ECO:0000313" key="4">
    <source>
        <dbReference type="Proteomes" id="UP000175744"/>
    </source>
</evidence>
<dbReference type="NCBIfam" id="TIGR01361">
    <property type="entry name" value="DAHP_synth_Bsub"/>
    <property type="match status" value="1"/>
</dbReference>
<dbReference type="Pfam" id="PF00793">
    <property type="entry name" value="DAHP_synth_1"/>
    <property type="match status" value="1"/>
</dbReference>
<evidence type="ECO:0000313" key="3">
    <source>
        <dbReference type="EMBL" id="OFI07563.1"/>
    </source>
</evidence>
<feature type="domain" description="DAHP synthetase I/KDSA" evidence="2">
    <location>
        <begin position="14"/>
        <end position="264"/>
    </location>
</feature>
<dbReference type="InterPro" id="IPR006218">
    <property type="entry name" value="DAHP1/KDSA"/>
</dbReference>
<gene>
    <name evidence="3" type="primary">aroF_1</name>
    <name evidence="3" type="ORF">CLOACE_01670</name>
</gene>
<dbReference type="InterPro" id="IPR013785">
    <property type="entry name" value="Aldolase_TIM"/>
</dbReference>
<keyword evidence="1 3" id="KW-0808">Transferase</keyword>
<dbReference type="GO" id="GO:0003849">
    <property type="term" value="F:3-deoxy-7-phosphoheptulonate synthase activity"/>
    <property type="evidence" value="ECO:0007669"/>
    <property type="project" value="UniProtKB-EC"/>
</dbReference>
<dbReference type="GO" id="GO:0009073">
    <property type="term" value="P:aromatic amino acid family biosynthetic process"/>
    <property type="evidence" value="ECO:0007669"/>
    <property type="project" value="InterPro"/>
</dbReference>
<dbReference type="InterPro" id="IPR006268">
    <property type="entry name" value="DAHP_syn_2"/>
</dbReference>
<dbReference type="OrthoDB" id="9780456at2"/>
<evidence type="ECO:0000259" key="2">
    <source>
        <dbReference type="Pfam" id="PF00793"/>
    </source>
</evidence>
<keyword evidence="4" id="KW-1185">Reference proteome</keyword>
<organism evidence="3 4">
    <name type="scientific">Clostridium acetireducens DSM 10703</name>
    <dbReference type="NCBI Taxonomy" id="1121290"/>
    <lineage>
        <taxon>Bacteria</taxon>
        <taxon>Bacillati</taxon>
        <taxon>Bacillota</taxon>
        <taxon>Clostridia</taxon>
        <taxon>Eubacteriales</taxon>
        <taxon>Clostridiaceae</taxon>
        <taxon>Clostridium</taxon>
    </lineage>
</organism>
<dbReference type="Proteomes" id="UP000175744">
    <property type="component" value="Unassembled WGS sequence"/>
</dbReference>
<name>A0A1E8F1P0_9CLOT</name>
<dbReference type="PANTHER" id="PTHR43018:SF1">
    <property type="entry name" value="PROTEIN AROA(G)"/>
    <property type="match status" value="1"/>
</dbReference>
<dbReference type="EMBL" id="LZFO01000002">
    <property type="protein sequence ID" value="OFI07563.1"/>
    <property type="molecule type" value="Genomic_DNA"/>
</dbReference>
<dbReference type="AlphaFoldDB" id="A0A1E8F1P0"/>
<dbReference type="GO" id="GO:0016832">
    <property type="term" value="F:aldehyde-lyase activity"/>
    <property type="evidence" value="ECO:0007669"/>
    <property type="project" value="InterPro"/>
</dbReference>
<dbReference type="PANTHER" id="PTHR43018">
    <property type="entry name" value="PHOSPHO-2-DEHYDRO-3-DEOXYHEPTONATE ALDOLASE"/>
    <property type="match status" value="1"/>
</dbReference>
<dbReference type="NCBIfam" id="NF009239">
    <property type="entry name" value="PRK12595.1"/>
    <property type="match status" value="1"/>
</dbReference>
<proteinExistence type="predicted"/>
<dbReference type="RefSeq" id="WP_070109142.1">
    <property type="nucleotide sequence ID" value="NZ_LZFO01000002.1"/>
</dbReference>
<dbReference type="SUPFAM" id="SSF51569">
    <property type="entry name" value="Aldolase"/>
    <property type="match status" value="1"/>
</dbReference>
<protein>
    <submittedName>
        <fullName evidence="3">Phospho-2-dehydro-3-deoxyheptonate aldolase</fullName>
        <ecNumber evidence="3">2.5.1.54</ecNumber>
    </submittedName>
</protein>
<accession>A0A1E8F1P0</accession>
<sequence>MEKLIGDIKSGSKIKIKIKNVIIGDNKRVIISGPCTIENYDIMLSIGKKLKDIGVDILRGGAFKPRTSPYTFQGLQWEGLKILKSVGEQLNMPVVTEIMDTRDVEKSLDYTNIIQIGSRNMYNYNLLKEVGKTKLPIILKRGMSASISEWIYAAEYIMAEGNLNVILCERGIRTFESYTRNTLDLNSVAVIKQKYRMPIIVDTSHGTGLRELVPNMSLAAVAAGADGIMIESHINPEDSISDARQTVSIDTVKKIKENIEKLEKIL</sequence>
<dbReference type="Gene3D" id="3.20.20.70">
    <property type="entry name" value="Aldolase class I"/>
    <property type="match status" value="1"/>
</dbReference>